<dbReference type="InterPro" id="IPR001790">
    <property type="entry name" value="Ribosomal_uL10"/>
</dbReference>
<evidence type="ECO:0000256" key="3">
    <source>
        <dbReference type="ARBA" id="ARBA00023274"/>
    </source>
</evidence>
<dbReference type="GO" id="GO:0003735">
    <property type="term" value="F:structural constituent of ribosome"/>
    <property type="evidence" value="ECO:0007669"/>
    <property type="project" value="InterPro"/>
</dbReference>
<sequence>HTPTNANRGASYCREGSMAGIMSSFMGGTALLSSSTISDRHCFRSTGACPRPQRQLCQPRAALSRKGKEQTLQKLVPLLEKSSVIVGLRYKGLTVKQLQEFRAGLPEGSKLMVCKNTLVSVAAKQVSGWDGLTPIAKGDNAWFFMEEETISQAVKAYIDFEKKLKEALPREVRKEARPIDVSGGVIEGQDIDYLAFKSMEKMPSRQELMATIARLINGVPTKLARSIKAVPTKLAISIKALADADEDKSQRVGDVLPRQPPTEAAV</sequence>
<reference evidence="4" key="1">
    <citation type="submission" date="2015-08" db="EMBL/GenBank/DDBJ databases">
        <authorList>
            <person name="Babu N.S."/>
            <person name="Beckwith C.J."/>
            <person name="Beseler K.G."/>
            <person name="Brison A."/>
            <person name="Carone J.V."/>
            <person name="Caskin T.P."/>
            <person name="Diamond M."/>
            <person name="Durham M.E."/>
            <person name="Foxe J.M."/>
            <person name="Go M."/>
            <person name="Henderson B.A."/>
            <person name="Jones I.B."/>
            <person name="McGettigan J.A."/>
            <person name="Micheletti S.J."/>
            <person name="Nasrallah M.E."/>
            <person name="Ortiz D."/>
            <person name="Piller C.R."/>
            <person name="Privatt S.R."/>
            <person name="Schneider S.L."/>
            <person name="Sharp S."/>
            <person name="Smith T.C."/>
            <person name="Stanton J.D."/>
            <person name="Ullery H.E."/>
            <person name="Wilson R.J."/>
            <person name="Serrano M.G."/>
            <person name="Buck G."/>
            <person name="Lee V."/>
            <person name="Wang Y."/>
            <person name="Carvalho R."/>
            <person name="Voegtly L."/>
            <person name="Shi R."/>
            <person name="Duckworth R."/>
            <person name="Johnson A."/>
            <person name="Loviza R."/>
            <person name="Walstead R."/>
            <person name="Shah Z."/>
            <person name="Kiflezghi M."/>
            <person name="Wade K."/>
            <person name="Ball S.L."/>
            <person name="Bradley K.W."/>
            <person name="Asai D.J."/>
            <person name="Bowman C.A."/>
            <person name="Russell D.A."/>
            <person name="Pope W.H."/>
            <person name="Jacobs-Sera D."/>
            <person name="Hendrix R.W."/>
            <person name="Hatfull G.F."/>
        </authorList>
    </citation>
    <scope>NUCLEOTIDE SEQUENCE</scope>
</reference>
<name>A0A1D1ZY62_AUXPR</name>
<feature type="non-terminal residue" evidence="4">
    <location>
        <position position="1"/>
    </location>
</feature>
<dbReference type="InterPro" id="IPR002363">
    <property type="entry name" value="Ribosomal_uL10_CS_bac"/>
</dbReference>
<dbReference type="EMBL" id="GDKF01006732">
    <property type="protein sequence ID" value="JAT71890.1"/>
    <property type="molecule type" value="Transcribed_RNA"/>
</dbReference>
<keyword evidence="3" id="KW-0687">Ribonucleoprotein</keyword>
<keyword evidence="2" id="KW-0689">Ribosomal protein</keyword>
<dbReference type="GO" id="GO:0015934">
    <property type="term" value="C:large ribosomal subunit"/>
    <property type="evidence" value="ECO:0007669"/>
    <property type="project" value="InterPro"/>
</dbReference>
<dbReference type="Pfam" id="PF00466">
    <property type="entry name" value="Ribosomal_L10"/>
    <property type="match status" value="1"/>
</dbReference>
<evidence type="ECO:0000313" key="4">
    <source>
        <dbReference type="EMBL" id="JAT71890.1"/>
    </source>
</evidence>
<dbReference type="InterPro" id="IPR047865">
    <property type="entry name" value="Ribosomal_uL10_bac_type"/>
</dbReference>
<protein>
    <recommendedName>
        <fullName evidence="5">50S ribosomal protein L10</fullName>
    </recommendedName>
</protein>
<dbReference type="CDD" id="cd05797">
    <property type="entry name" value="Ribosomal_L10"/>
    <property type="match status" value="1"/>
</dbReference>
<gene>
    <name evidence="4" type="ORF">g.10208</name>
</gene>
<dbReference type="Gene3D" id="3.30.70.1730">
    <property type="match status" value="1"/>
</dbReference>
<dbReference type="PROSITE" id="PS01109">
    <property type="entry name" value="RIBOSOMAL_L10"/>
    <property type="match status" value="1"/>
</dbReference>
<dbReference type="PANTHER" id="PTHR11560">
    <property type="entry name" value="39S RIBOSOMAL PROTEIN L10, MITOCHONDRIAL"/>
    <property type="match status" value="1"/>
</dbReference>
<comment type="similarity">
    <text evidence="1">Belongs to the universal ribosomal protein uL10 family.</text>
</comment>
<dbReference type="GO" id="GO:0006412">
    <property type="term" value="P:translation"/>
    <property type="evidence" value="ECO:0007669"/>
    <property type="project" value="InterPro"/>
</dbReference>
<dbReference type="Gene3D" id="6.10.250.290">
    <property type="match status" value="1"/>
</dbReference>
<accession>A0A1D1ZY62</accession>
<dbReference type="InterPro" id="IPR043141">
    <property type="entry name" value="Ribosomal_uL10-like_sf"/>
</dbReference>
<dbReference type="NCBIfam" id="NF000955">
    <property type="entry name" value="PRK00099.1-1"/>
    <property type="match status" value="1"/>
</dbReference>
<evidence type="ECO:0000256" key="2">
    <source>
        <dbReference type="ARBA" id="ARBA00022980"/>
    </source>
</evidence>
<proteinExistence type="inferred from homology"/>
<organism evidence="4">
    <name type="scientific">Auxenochlorella protothecoides</name>
    <name type="common">Green microalga</name>
    <name type="synonym">Chlorella protothecoides</name>
    <dbReference type="NCBI Taxonomy" id="3075"/>
    <lineage>
        <taxon>Eukaryota</taxon>
        <taxon>Viridiplantae</taxon>
        <taxon>Chlorophyta</taxon>
        <taxon>core chlorophytes</taxon>
        <taxon>Trebouxiophyceae</taxon>
        <taxon>Chlorellales</taxon>
        <taxon>Chlorellaceae</taxon>
        <taxon>Auxenochlorella</taxon>
    </lineage>
</organism>
<evidence type="ECO:0000256" key="1">
    <source>
        <dbReference type="ARBA" id="ARBA00008889"/>
    </source>
</evidence>
<dbReference type="SUPFAM" id="SSF160369">
    <property type="entry name" value="Ribosomal protein L10-like"/>
    <property type="match status" value="1"/>
</dbReference>
<evidence type="ECO:0008006" key="5">
    <source>
        <dbReference type="Google" id="ProtNLM"/>
    </source>
</evidence>
<dbReference type="AlphaFoldDB" id="A0A1D1ZY62"/>